<dbReference type="GO" id="GO:0016787">
    <property type="term" value="F:hydrolase activity"/>
    <property type="evidence" value="ECO:0007669"/>
    <property type="project" value="UniProtKB-KW"/>
</dbReference>
<gene>
    <name evidence="3" type="ORF">LQ567_03885</name>
</gene>
<dbReference type="SUPFAM" id="SSF48208">
    <property type="entry name" value="Six-hairpin glycosidases"/>
    <property type="match status" value="1"/>
</dbReference>
<keyword evidence="1 3" id="KW-0378">Hydrolase</keyword>
<dbReference type="Proteomes" id="UP001199816">
    <property type="component" value="Unassembled WGS sequence"/>
</dbReference>
<organism evidence="3 4">
    <name type="scientific">Niabella pedocola</name>
    <dbReference type="NCBI Taxonomy" id="1752077"/>
    <lineage>
        <taxon>Bacteria</taxon>
        <taxon>Pseudomonadati</taxon>
        <taxon>Bacteroidota</taxon>
        <taxon>Chitinophagia</taxon>
        <taxon>Chitinophagales</taxon>
        <taxon>Chitinophagaceae</taxon>
        <taxon>Niabella</taxon>
    </lineage>
</organism>
<evidence type="ECO:0000313" key="3">
    <source>
        <dbReference type="EMBL" id="MCD2421888.1"/>
    </source>
</evidence>
<dbReference type="Pfam" id="PF07470">
    <property type="entry name" value="Glyco_hydro_88"/>
    <property type="match status" value="1"/>
</dbReference>
<dbReference type="Gene3D" id="1.50.10.10">
    <property type="match status" value="1"/>
</dbReference>
<keyword evidence="4" id="KW-1185">Reference proteome</keyword>
<sequence length="430" mass="48640">MLRKNIFIIPLAVALLNACVTSKENKQSPVNNFVDENFSNGEKMLKLQLADADQKFSASNGAYPRTTDKNGKLVTTSMYDWTPGFFPGNLWYAYEYSKDEALKKEALRWTEKMEPLKNFTEHHDLGFMMYCSYGNAYRLTHNAAYKDILVQSARSLATRFDPRVGSIKSWNRFASWHGNKTYYYPVIVDNLMNLELLFFASKASGDPSFKNIAITHALNAMKNQVRSDYSTYHVVCYDSASSSVVGRETAQGYADNSTWARGQAWAIYGFTMIYRFTKDPQFLKTAEGLADYYVHNKNLPADKIPYWDFNIGQPGYTPGIKSNALNVKPPYRDASAAAITASALLELSGYVGGQKAGEYKQFAIATLESLAGPQYRAKANTNGNFMLMHSVGSIPHNNEIDVPLVYADYYFLEALLRYRKIARNEKLFEE</sequence>
<dbReference type="PANTHER" id="PTHR36845">
    <property type="entry name" value="HYDROLASE, PUTATIVE (AFU_ORTHOLOGUE AFUA_7G05090)-RELATED"/>
    <property type="match status" value="1"/>
</dbReference>
<dbReference type="EMBL" id="JAJNEC010000004">
    <property type="protein sequence ID" value="MCD2421888.1"/>
    <property type="molecule type" value="Genomic_DNA"/>
</dbReference>
<accession>A0ABS8PLA4</accession>
<protein>
    <submittedName>
        <fullName evidence="3">Glycoside hydrolase family 88 protein</fullName>
    </submittedName>
</protein>
<name>A0ABS8PLA4_9BACT</name>
<reference evidence="3 4" key="1">
    <citation type="submission" date="2021-11" db="EMBL/GenBank/DDBJ databases">
        <title>Genomic of Niabella pedocola.</title>
        <authorList>
            <person name="Wu T."/>
        </authorList>
    </citation>
    <scope>NUCLEOTIDE SEQUENCE [LARGE SCALE GENOMIC DNA]</scope>
    <source>
        <strain evidence="3 4">JCM 31011</strain>
    </source>
</reference>
<evidence type="ECO:0000313" key="4">
    <source>
        <dbReference type="Proteomes" id="UP001199816"/>
    </source>
</evidence>
<dbReference type="InterPro" id="IPR008928">
    <property type="entry name" value="6-hairpin_glycosidase_sf"/>
</dbReference>
<dbReference type="InterPro" id="IPR052369">
    <property type="entry name" value="UG_Glycosaminoglycan_Hydrolase"/>
</dbReference>
<dbReference type="PANTHER" id="PTHR36845:SF1">
    <property type="entry name" value="HYDROLASE, PUTATIVE (AFU_ORTHOLOGUE AFUA_7G05090)-RELATED"/>
    <property type="match status" value="1"/>
</dbReference>
<evidence type="ECO:0000256" key="1">
    <source>
        <dbReference type="ARBA" id="ARBA00022801"/>
    </source>
</evidence>
<proteinExistence type="inferred from homology"/>
<dbReference type="InterPro" id="IPR010905">
    <property type="entry name" value="Glyco_hydro_88"/>
</dbReference>
<comment type="similarity">
    <text evidence="2">Belongs to the glycosyl hydrolase 88 family.</text>
</comment>
<dbReference type="RefSeq" id="WP_231002793.1">
    <property type="nucleotide sequence ID" value="NZ_JAJNEC010000004.1"/>
</dbReference>
<dbReference type="InterPro" id="IPR012341">
    <property type="entry name" value="6hp_glycosidase-like_sf"/>
</dbReference>
<evidence type="ECO:0000256" key="2">
    <source>
        <dbReference type="ARBA" id="ARBA00038358"/>
    </source>
</evidence>
<comment type="caution">
    <text evidence="3">The sequence shown here is derived from an EMBL/GenBank/DDBJ whole genome shotgun (WGS) entry which is preliminary data.</text>
</comment>